<reference evidence="1 2" key="1">
    <citation type="submission" date="2016-10" db="EMBL/GenBank/DDBJ databases">
        <authorList>
            <person name="de Groot N.N."/>
        </authorList>
    </citation>
    <scope>NUCLEOTIDE SEQUENCE [LARGE SCALE GENOMIC DNA]</scope>
    <source>
        <strain evidence="1 2">CGMCC 1.7031</strain>
    </source>
</reference>
<evidence type="ECO:0000313" key="2">
    <source>
        <dbReference type="Proteomes" id="UP000199354"/>
    </source>
</evidence>
<name>A0A1G5KN35_9FLAO</name>
<organism evidence="1 2">
    <name type="scientific">Flavobacterium caeni</name>
    <dbReference type="NCBI Taxonomy" id="490189"/>
    <lineage>
        <taxon>Bacteria</taxon>
        <taxon>Pseudomonadati</taxon>
        <taxon>Bacteroidota</taxon>
        <taxon>Flavobacteriia</taxon>
        <taxon>Flavobacteriales</taxon>
        <taxon>Flavobacteriaceae</taxon>
        <taxon>Flavobacterium</taxon>
    </lineage>
</organism>
<protein>
    <submittedName>
        <fullName evidence="1">Uncharacterized protein</fullName>
    </submittedName>
</protein>
<evidence type="ECO:0000313" key="1">
    <source>
        <dbReference type="EMBL" id="SCZ01972.1"/>
    </source>
</evidence>
<dbReference type="EMBL" id="FMVF01000067">
    <property type="protein sequence ID" value="SCZ01972.1"/>
    <property type="molecule type" value="Genomic_DNA"/>
</dbReference>
<proteinExistence type="predicted"/>
<accession>A0A1G5KN35</accession>
<sequence>MVEKTQFALSATSLTGETLANSCAREPKENHMKLSIAIFTFILWNTLSFSQTNDYNVYQEAISVIKKNSNYTKYLEDYQYKDKISVADGLYPICAFCKTFSDEITCCKPVENISDLFSGLEKKGLKSLGNANKSKITFYFTIIENEYFVGEVISDKKSNKTLSYLFKTENEKIKLIKVVENN</sequence>
<keyword evidence="2" id="KW-1185">Reference proteome</keyword>
<dbReference type="Proteomes" id="UP000199354">
    <property type="component" value="Unassembled WGS sequence"/>
</dbReference>
<gene>
    <name evidence="1" type="ORF">SAMN02927903_03394</name>
</gene>
<dbReference type="AlphaFoldDB" id="A0A1G5KN35"/>